<comment type="caution">
    <text evidence="2">The sequence shown here is derived from an EMBL/GenBank/DDBJ whole genome shotgun (WGS) entry which is preliminary data.</text>
</comment>
<accession>A0A3T7RUB7</accession>
<evidence type="ECO:0000256" key="1">
    <source>
        <dbReference type="ARBA" id="ARBA00001947"/>
    </source>
</evidence>
<organism evidence="2">
    <name type="scientific">Salmonella enterica I</name>
    <dbReference type="NCBI Taxonomy" id="59201"/>
    <lineage>
        <taxon>Bacteria</taxon>
        <taxon>Pseudomonadati</taxon>
        <taxon>Pseudomonadota</taxon>
        <taxon>Gammaproteobacteria</taxon>
        <taxon>Enterobacterales</taxon>
        <taxon>Enterobacteriaceae</taxon>
        <taxon>Salmonella</taxon>
    </lineage>
</organism>
<name>A0A3T7RUB7_SALET</name>
<reference evidence="2" key="1">
    <citation type="submission" date="2018-06" db="EMBL/GenBank/DDBJ databases">
        <authorList>
            <person name="Ashton P.M."/>
            <person name="Dallman T."/>
            <person name="Nair S."/>
            <person name="De Pinna E."/>
            <person name="Peters T."/>
            <person name="Grant K."/>
        </authorList>
    </citation>
    <scope>NUCLEOTIDE SEQUENCE [LARGE SCALE GENOMIC DNA]</scope>
    <source>
        <strain evidence="2">310211</strain>
    </source>
</reference>
<evidence type="ECO:0000313" key="2">
    <source>
        <dbReference type="EMBL" id="EAA1976489.1"/>
    </source>
</evidence>
<proteinExistence type="predicted"/>
<sequence length="131" mass="14308">MKNRIDIEKITNTFLEYTLINTTSDPSSQNLPSNDNQYKLAQYVANQFSELAGVTIDVKSNAITTITLPANTAGVPSIVFFAHLDTAPDHTGDTHAIRITQYDGKAIVLSGTGEKLSPEEHPELLDYVGQD</sequence>
<dbReference type="AlphaFoldDB" id="A0A3T7RUB7"/>
<dbReference type="EMBL" id="AAAATI010000003">
    <property type="protein sequence ID" value="EAA1976489.1"/>
    <property type="molecule type" value="Genomic_DNA"/>
</dbReference>
<dbReference type="Proteomes" id="UP000839671">
    <property type="component" value="Unassembled WGS sequence"/>
</dbReference>
<gene>
    <name evidence="2" type="ORF">DM051_04055</name>
</gene>
<dbReference type="PANTHER" id="PTHR42994:SF1">
    <property type="entry name" value="PEPTIDASE T"/>
    <property type="match status" value="1"/>
</dbReference>
<feature type="non-terminal residue" evidence="2">
    <location>
        <position position="131"/>
    </location>
</feature>
<dbReference type="PANTHER" id="PTHR42994">
    <property type="entry name" value="PEPTIDASE T"/>
    <property type="match status" value="1"/>
</dbReference>
<protein>
    <submittedName>
        <fullName evidence="2">Peptidase T</fullName>
    </submittedName>
</protein>
<dbReference type="Gene3D" id="3.40.630.10">
    <property type="entry name" value="Zn peptidases"/>
    <property type="match status" value="1"/>
</dbReference>
<comment type="cofactor">
    <cofactor evidence="1">
        <name>Zn(2+)</name>
        <dbReference type="ChEBI" id="CHEBI:29105"/>
    </cofactor>
</comment>
<dbReference type="SUPFAM" id="SSF53187">
    <property type="entry name" value="Zn-dependent exopeptidases"/>
    <property type="match status" value="1"/>
</dbReference>